<reference evidence="5 6" key="1">
    <citation type="submission" date="2018-07" db="EMBL/GenBank/DDBJ databases">
        <title>Genomic Encyclopedia of Type Strains, Phase IV (KMG-IV): sequencing the most valuable type-strain genomes for metagenomic binning, comparative biology and taxonomic classification.</title>
        <authorList>
            <person name="Goeker M."/>
        </authorList>
    </citation>
    <scope>NUCLEOTIDE SEQUENCE [LARGE SCALE GENOMIC DNA]</scope>
    <source>
        <strain evidence="5 6">DSM 21410</strain>
    </source>
</reference>
<evidence type="ECO:0000259" key="4">
    <source>
        <dbReference type="PROSITE" id="PS51168"/>
    </source>
</evidence>
<dbReference type="PANTHER" id="PTHR43018">
    <property type="entry name" value="PHOSPHO-2-DEHYDRO-3-DEOXYHEPTONATE ALDOLASE"/>
    <property type="match status" value="1"/>
</dbReference>
<keyword evidence="3" id="KW-0175">Coiled coil</keyword>
<dbReference type="SMART" id="SM00830">
    <property type="entry name" value="CM_2"/>
    <property type="match status" value="1"/>
</dbReference>
<evidence type="ECO:0000256" key="3">
    <source>
        <dbReference type="SAM" id="Coils"/>
    </source>
</evidence>
<dbReference type="InterPro" id="IPR052899">
    <property type="entry name" value="Class-I_DAHP_synthase"/>
</dbReference>
<dbReference type="GO" id="GO:0016740">
    <property type="term" value="F:transferase activity"/>
    <property type="evidence" value="ECO:0007669"/>
    <property type="project" value="UniProtKB-KW"/>
</dbReference>
<dbReference type="EC" id="5.4.99.5" evidence="1"/>
<evidence type="ECO:0000313" key="5">
    <source>
        <dbReference type="EMBL" id="RCX03260.1"/>
    </source>
</evidence>
<dbReference type="SUPFAM" id="SSF48600">
    <property type="entry name" value="Chorismate mutase II"/>
    <property type="match status" value="1"/>
</dbReference>
<dbReference type="InterPro" id="IPR002701">
    <property type="entry name" value="CM_II_prokaryot"/>
</dbReference>
<protein>
    <recommendedName>
        <fullName evidence="1">chorismate mutase</fullName>
        <ecNumber evidence="1">5.4.99.5</ecNumber>
    </recommendedName>
</protein>
<feature type="coiled-coil region" evidence="3">
    <location>
        <begin position="272"/>
        <end position="306"/>
    </location>
</feature>
<organism evidence="5 6">
    <name type="scientific">Schleiferia thermophila</name>
    <dbReference type="NCBI Taxonomy" id="884107"/>
    <lineage>
        <taxon>Bacteria</taxon>
        <taxon>Pseudomonadati</taxon>
        <taxon>Bacteroidota</taxon>
        <taxon>Flavobacteriia</taxon>
        <taxon>Flavobacteriales</taxon>
        <taxon>Schleiferiaceae</taxon>
        <taxon>Schleiferia</taxon>
    </lineage>
</organism>
<evidence type="ECO:0000256" key="2">
    <source>
        <dbReference type="ARBA" id="ARBA00022679"/>
    </source>
</evidence>
<evidence type="ECO:0000256" key="1">
    <source>
        <dbReference type="ARBA" id="ARBA00012404"/>
    </source>
</evidence>
<dbReference type="SUPFAM" id="SSF51569">
    <property type="entry name" value="Aldolase"/>
    <property type="match status" value="1"/>
</dbReference>
<gene>
    <name evidence="5" type="ORF">DES35_103142</name>
</gene>
<dbReference type="InterPro" id="IPR013785">
    <property type="entry name" value="Aldolase_TIM"/>
</dbReference>
<dbReference type="RefSeq" id="WP_037358540.1">
    <property type="nucleotide sequence ID" value="NZ_BHZF01000003.1"/>
</dbReference>
<dbReference type="GO" id="GO:0004106">
    <property type="term" value="F:chorismate mutase activity"/>
    <property type="evidence" value="ECO:0007669"/>
    <property type="project" value="UniProtKB-EC"/>
</dbReference>
<feature type="domain" description="Chorismate mutase" evidence="4">
    <location>
        <begin position="266"/>
        <end position="357"/>
    </location>
</feature>
<dbReference type="AlphaFoldDB" id="A0A369A1T4"/>
<dbReference type="Gene3D" id="1.20.59.10">
    <property type="entry name" value="Chorismate mutase"/>
    <property type="match status" value="1"/>
</dbReference>
<sequence length="364" mass="41158">MSRVTEILTGRSNGVEIPLIAGPCSAESYEQLRATVIQLKDIPNLIAVRAGVWKPRTRPGSFEGIGEYALRWISELKKETGLPFAVEVANSWQTELALKAGIDILWLGARTTVNPFYVQEISDSLRGVDVPVMVKNPIHADLGLWIGAVERLKKSGINRIVAVHRGFFTSGTSVFRNDPKWEIPVEFRTLCPDVPLMCDPSHISGKRDYIYEISQAALDLEMHGLMIESHYNPDVALSDARQQVTPAQLKEIMKALVRRADHTKNPFACRELEALRSKIDHLDHEILQLLEKRKGLVEAIGELKKEHNITILQFERWFEIVKDRSKVARLLGLDEQVVLEIFQLIHRSSIQIQQQILNAKPTDV</sequence>
<dbReference type="InterPro" id="IPR006218">
    <property type="entry name" value="DAHP1/KDSA"/>
</dbReference>
<dbReference type="InterPro" id="IPR036979">
    <property type="entry name" value="CM_dom_sf"/>
</dbReference>
<dbReference type="InterPro" id="IPR036263">
    <property type="entry name" value="Chorismate_II_sf"/>
</dbReference>
<dbReference type="Pfam" id="PF01817">
    <property type="entry name" value="CM_2"/>
    <property type="match status" value="1"/>
</dbReference>
<dbReference type="Gene3D" id="3.20.20.70">
    <property type="entry name" value="Aldolase class I"/>
    <property type="match status" value="1"/>
</dbReference>
<dbReference type="GO" id="GO:0046417">
    <property type="term" value="P:chorismate metabolic process"/>
    <property type="evidence" value="ECO:0007669"/>
    <property type="project" value="InterPro"/>
</dbReference>
<dbReference type="EMBL" id="QPJS01000003">
    <property type="protein sequence ID" value="RCX03260.1"/>
    <property type="molecule type" value="Genomic_DNA"/>
</dbReference>
<name>A0A369A1T4_9FLAO</name>
<comment type="caution">
    <text evidence="5">The sequence shown here is derived from an EMBL/GenBank/DDBJ whole genome shotgun (WGS) entry which is preliminary data.</text>
</comment>
<dbReference type="Pfam" id="PF00793">
    <property type="entry name" value="DAHP_synth_1"/>
    <property type="match status" value="1"/>
</dbReference>
<accession>A0A369A1T4</accession>
<dbReference type="PANTHER" id="PTHR43018:SF1">
    <property type="entry name" value="PROTEIN AROA(G)"/>
    <property type="match status" value="1"/>
</dbReference>
<evidence type="ECO:0000313" key="6">
    <source>
        <dbReference type="Proteomes" id="UP000253517"/>
    </source>
</evidence>
<dbReference type="Proteomes" id="UP000253517">
    <property type="component" value="Unassembled WGS sequence"/>
</dbReference>
<dbReference type="PROSITE" id="PS51168">
    <property type="entry name" value="CHORISMATE_MUT_2"/>
    <property type="match status" value="1"/>
</dbReference>
<proteinExistence type="predicted"/>
<keyword evidence="2" id="KW-0808">Transferase</keyword>
<keyword evidence="6" id="KW-1185">Reference proteome</keyword>